<gene>
    <name evidence="4" type="ORF">SHTP_0618</name>
</gene>
<dbReference type="Proteomes" id="UP000218067">
    <property type="component" value="Chromosome"/>
</dbReference>
<feature type="domain" description="CBM2" evidence="3">
    <location>
        <begin position="164"/>
        <end position="275"/>
    </location>
</feature>
<dbReference type="GeneID" id="93435290"/>
<feature type="domain" description="CBM2" evidence="3">
    <location>
        <begin position="33"/>
        <end position="143"/>
    </location>
</feature>
<dbReference type="SUPFAM" id="SSF49384">
    <property type="entry name" value="Carbohydrate-binding domain"/>
    <property type="match status" value="2"/>
</dbReference>
<evidence type="ECO:0000259" key="3">
    <source>
        <dbReference type="PROSITE" id="PS51173"/>
    </source>
</evidence>
<feature type="chain" id="PRO_5008572741" evidence="2">
    <location>
        <begin position="38"/>
        <end position="284"/>
    </location>
</feature>
<evidence type="ECO:0000256" key="2">
    <source>
        <dbReference type="SAM" id="SignalP"/>
    </source>
</evidence>
<sequence>MSDENRNERHRRPALHAVVAAFVLVCSAFLATPTAHAAAITATLAVTSQWDTGFVANYRIANPGTTELADWKLEFDLPAEESVTNSWSSKLAQSGTHYVLTPEEYNRTIAPDHSISIGFQATLDGEFSAPQNCVLNGESCTSAPDLAPATATAPTPTTAPASAPPPPSADDAAATLAVISQWNTGFVANYEIANTGSTALDGWKLEFDLPADESVTRAWSSKLSKTGTHYVLTPESYNTTIAPGSSVTVGFQAAQTSTYSAPANCQLNGESCGDGPAPTASVRH</sequence>
<dbReference type="GO" id="GO:0030247">
    <property type="term" value="F:polysaccharide binding"/>
    <property type="evidence" value="ECO:0007669"/>
    <property type="project" value="UniProtKB-UniRule"/>
</dbReference>
<dbReference type="RefSeq" id="WP_096369739.1">
    <property type="nucleotide sequence ID" value="NZ_AP017624.1"/>
</dbReference>
<dbReference type="InterPro" id="IPR012291">
    <property type="entry name" value="CBM2_carb-bd_dom_sf"/>
</dbReference>
<accession>A0A1B4XYS5</accession>
<reference evidence="4 5" key="1">
    <citation type="submission" date="2016-08" db="EMBL/GenBank/DDBJ databases">
        <title>Complete genome sequence of Mycobacterium shinshuense, a subspecies of M. ulcerans.</title>
        <authorList>
            <person name="Yoshida M."/>
            <person name="Ogura Y."/>
            <person name="Hayashi T."/>
            <person name="Hoshino Y."/>
        </authorList>
    </citation>
    <scope>NUCLEOTIDE SEQUENCE [LARGE SCALE GENOMIC DNA]</scope>
    <source>
        <strain evidence="5">ATCC 33728</strain>
    </source>
</reference>
<protein>
    <submittedName>
        <fullName evidence="4">Chitinase/cellulase</fullName>
    </submittedName>
</protein>
<dbReference type="Gene3D" id="2.60.40.290">
    <property type="match status" value="2"/>
</dbReference>
<dbReference type="AlphaFoldDB" id="A0A1B4XYS5"/>
<feature type="region of interest" description="Disordered" evidence="1">
    <location>
        <begin position="145"/>
        <end position="170"/>
    </location>
</feature>
<dbReference type="PROSITE" id="PS51173">
    <property type="entry name" value="CBM2"/>
    <property type="match status" value="2"/>
</dbReference>
<dbReference type="GO" id="GO:0004553">
    <property type="term" value="F:hydrolase activity, hydrolyzing O-glycosyl compounds"/>
    <property type="evidence" value="ECO:0007669"/>
    <property type="project" value="InterPro"/>
</dbReference>
<dbReference type="PROSITE" id="PS51318">
    <property type="entry name" value="TAT"/>
    <property type="match status" value="1"/>
</dbReference>
<dbReference type="GO" id="GO:0005975">
    <property type="term" value="P:carbohydrate metabolic process"/>
    <property type="evidence" value="ECO:0007669"/>
    <property type="project" value="InterPro"/>
</dbReference>
<name>A0A1B4XYS5_MYCUL</name>
<evidence type="ECO:0000256" key="1">
    <source>
        <dbReference type="SAM" id="MobiDB-lite"/>
    </source>
</evidence>
<dbReference type="SMART" id="SM00637">
    <property type="entry name" value="CBD_II"/>
    <property type="match status" value="2"/>
</dbReference>
<dbReference type="InterPro" id="IPR006311">
    <property type="entry name" value="TAT_signal"/>
</dbReference>
<dbReference type="Pfam" id="PF00553">
    <property type="entry name" value="CBM_2"/>
    <property type="match status" value="2"/>
</dbReference>
<organism evidence="4 5">
    <name type="scientific">Mycobacterium ulcerans subsp. shinshuense</name>
    <dbReference type="NCBI Taxonomy" id="1124626"/>
    <lineage>
        <taxon>Bacteria</taxon>
        <taxon>Bacillati</taxon>
        <taxon>Actinomycetota</taxon>
        <taxon>Actinomycetes</taxon>
        <taxon>Mycobacteriales</taxon>
        <taxon>Mycobacteriaceae</taxon>
        <taxon>Mycobacterium</taxon>
        <taxon>Mycobacterium ulcerans group</taxon>
    </lineage>
</organism>
<dbReference type="EMBL" id="AP017624">
    <property type="protein sequence ID" value="BAV39973.1"/>
    <property type="molecule type" value="Genomic_DNA"/>
</dbReference>
<feature type="signal peptide" evidence="2">
    <location>
        <begin position="1"/>
        <end position="37"/>
    </location>
</feature>
<dbReference type="InterPro" id="IPR008965">
    <property type="entry name" value="CBM2/CBM3_carb-bd_dom_sf"/>
</dbReference>
<proteinExistence type="predicted"/>
<feature type="compositionally biased region" description="Low complexity" evidence="1">
    <location>
        <begin position="145"/>
        <end position="161"/>
    </location>
</feature>
<evidence type="ECO:0000313" key="4">
    <source>
        <dbReference type="EMBL" id="BAV39973.1"/>
    </source>
</evidence>
<evidence type="ECO:0000313" key="5">
    <source>
        <dbReference type="Proteomes" id="UP000218067"/>
    </source>
</evidence>
<keyword evidence="2" id="KW-0732">Signal</keyword>
<dbReference type="InterPro" id="IPR001919">
    <property type="entry name" value="CBD2"/>
</dbReference>